<gene>
    <name evidence="1" type="ORF">PODLI_1B024703</name>
</gene>
<sequence>MKGSYGEDAPLYDVVKHWHRQFKCGRTSVETAPIPGQPQSPIDEDTIQQVEAAVLEDPCITVCLLAADVKISVGPVRSNDDRFPGKGITITGTYYTSLLQKLRKAIKIERHEVIFGRASFSQTITSRGF</sequence>
<proteinExistence type="predicted"/>
<evidence type="ECO:0000313" key="2">
    <source>
        <dbReference type="Proteomes" id="UP001178461"/>
    </source>
</evidence>
<protein>
    <submittedName>
        <fullName evidence="1">Uncharacterized protein</fullName>
    </submittedName>
</protein>
<dbReference type="EMBL" id="OX395135">
    <property type="protein sequence ID" value="CAI5785162.1"/>
    <property type="molecule type" value="Genomic_DNA"/>
</dbReference>
<organism evidence="1 2">
    <name type="scientific">Podarcis lilfordi</name>
    <name type="common">Lilford's wall lizard</name>
    <dbReference type="NCBI Taxonomy" id="74358"/>
    <lineage>
        <taxon>Eukaryota</taxon>
        <taxon>Metazoa</taxon>
        <taxon>Chordata</taxon>
        <taxon>Craniata</taxon>
        <taxon>Vertebrata</taxon>
        <taxon>Euteleostomi</taxon>
        <taxon>Lepidosauria</taxon>
        <taxon>Squamata</taxon>
        <taxon>Bifurcata</taxon>
        <taxon>Unidentata</taxon>
        <taxon>Episquamata</taxon>
        <taxon>Laterata</taxon>
        <taxon>Lacertibaenia</taxon>
        <taxon>Lacertidae</taxon>
        <taxon>Podarcis</taxon>
    </lineage>
</organism>
<keyword evidence="2" id="KW-1185">Reference proteome</keyword>
<dbReference type="Proteomes" id="UP001178461">
    <property type="component" value="Chromosome 10"/>
</dbReference>
<dbReference type="AlphaFoldDB" id="A0AA35KVR4"/>
<accession>A0AA35KVR4</accession>
<dbReference type="PANTHER" id="PTHR46060:SF1">
    <property type="entry name" value="MARINER MOS1 TRANSPOSASE-LIKE PROTEIN"/>
    <property type="match status" value="1"/>
</dbReference>
<dbReference type="InterPro" id="IPR052709">
    <property type="entry name" value="Transposase-MT_Hybrid"/>
</dbReference>
<name>A0AA35KVR4_9SAUR</name>
<evidence type="ECO:0000313" key="1">
    <source>
        <dbReference type="EMBL" id="CAI5785162.1"/>
    </source>
</evidence>
<dbReference type="PANTHER" id="PTHR46060">
    <property type="entry name" value="MARINER MOS1 TRANSPOSASE-LIKE PROTEIN"/>
    <property type="match status" value="1"/>
</dbReference>
<reference evidence="1" key="1">
    <citation type="submission" date="2022-12" db="EMBL/GenBank/DDBJ databases">
        <authorList>
            <person name="Alioto T."/>
            <person name="Alioto T."/>
            <person name="Gomez Garrido J."/>
        </authorList>
    </citation>
    <scope>NUCLEOTIDE SEQUENCE</scope>
</reference>